<evidence type="ECO:0000313" key="2">
    <source>
        <dbReference type="Proteomes" id="UP001055072"/>
    </source>
</evidence>
<proteinExistence type="predicted"/>
<accession>A0ACB8TXU7</accession>
<sequence>MTVVSSTSERWCLLCFSMGHVVEDNAPSKKTPISGHLPCMEALPFVDGTPFLVRPVRTAAQAQLTDSCRLASSHVNSHQLTWPFPQTIVAQKGRPEFLGMNPPSALLNVRRIGSVVGPAVCCVFFSSTATICSAELLTANSRPLDPCKNTMESLSQASRVLLNGVPREHRQLARTSGNVAQTMNFVRVTSTLTCLVESINQWSERGKLTITRKIKSTSVPAAMASTIYYQLHSSNYGNQPSTSPYFTNRLVRKELLNLEVDEWKRDERLNEQLERRMSLYTPNMAKSQSTYTRRNGRRGEVRSYLVGSMIKNVGVQNKPQFALERDNLLQHFLKGNHGVYSNKVQAQGTFYTLSHSTRLKPVYPGNSVLWKLSVEFIGYPQPGGTLGVSGTETEMRAKGELKNDMR</sequence>
<keyword evidence="2" id="KW-1185">Reference proteome</keyword>
<evidence type="ECO:0000313" key="1">
    <source>
        <dbReference type="EMBL" id="KAI0086872.1"/>
    </source>
</evidence>
<gene>
    <name evidence="1" type="ORF">BDY19DRAFT_908037</name>
</gene>
<comment type="caution">
    <text evidence="1">The sequence shown here is derived from an EMBL/GenBank/DDBJ whole genome shotgun (WGS) entry which is preliminary data.</text>
</comment>
<name>A0ACB8TXU7_9APHY</name>
<dbReference type="Proteomes" id="UP001055072">
    <property type="component" value="Unassembled WGS sequence"/>
</dbReference>
<protein>
    <submittedName>
        <fullName evidence="1">Uncharacterized protein</fullName>
    </submittedName>
</protein>
<reference evidence="1" key="1">
    <citation type="journal article" date="2021" name="Environ. Microbiol.">
        <title>Gene family expansions and transcriptome signatures uncover fungal adaptations to wood decay.</title>
        <authorList>
            <person name="Hage H."/>
            <person name="Miyauchi S."/>
            <person name="Viragh M."/>
            <person name="Drula E."/>
            <person name="Min B."/>
            <person name="Chaduli D."/>
            <person name="Navarro D."/>
            <person name="Favel A."/>
            <person name="Norest M."/>
            <person name="Lesage-Meessen L."/>
            <person name="Balint B."/>
            <person name="Merenyi Z."/>
            <person name="de Eugenio L."/>
            <person name="Morin E."/>
            <person name="Martinez A.T."/>
            <person name="Baldrian P."/>
            <person name="Stursova M."/>
            <person name="Martinez M.J."/>
            <person name="Novotny C."/>
            <person name="Magnuson J.K."/>
            <person name="Spatafora J.W."/>
            <person name="Maurice S."/>
            <person name="Pangilinan J."/>
            <person name="Andreopoulos W."/>
            <person name="LaButti K."/>
            <person name="Hundley H."/>
            <person name="Na H."/>
            <person name="Kuo A."/>
            <person name="Barry K."/>
            <person name="Lipzen A."/>
            <person name="Henrissat B."/>
            <person name="Riley R."/>
            <person name="Ahrendt S."/>
            <person name="Nagy L.G."/>
            <person name="Grigoriev I.V."/>
            <person name="Martin F."/>
            <person name="Rosso M.N."/>
        </authorList>
    </citation>
    <scope>NUCLEOTIDE SEQUENCE</scope>
    <source>
        <strain evidence="1">CBS 384.51</strain>
    </source>
</reference>
<dbReference type="EMBL" id="MU274921">
    <property type="protein sequence ID" value="KAI0086872.1"/>
    <property type="molecule type" value="Genomic_DNA"/>
</dbReference>
<organism evidence="1 2">
    <name type="scientific">Irpex rosettiformis</name>
    <dbReference type="NCBI Taxonomy" id="378272"/>
    <lineage>
        <taxon>Eukaryota</taxon>
        <taxon>Fungi</taxon>
        <taxon>Dikarya</taxon>
        <taxon>Basidiomycota</taxon>
        <taxon>Agaricomycotina</taxon>
        <taxon>Agaricomycetes</taxon>
        <taxon>Polyporales</taxon>
        <taxon>Irpicaceae</taxon>
        <taxon>Irpex</taxon>
    </lineage>
</organism>